<dbReference type="InterPro" id="IPR011006">
    <property type="entry name" value="CheY-like_superfamily"/>
</dbReference>
<feature type="modified residue" description="4-aspartylphosphate" evidence="1">
    <location>
        <position position="61"/>
    </location>
</feature>
<organism evidence="3 4">
    <name type="scientific">Salinarimonas soli</name>
    <dbReference type="NCBI Taxonomy" id="1638099"/>
    <lineage>
        <taxon>Bacteria</taxon>
        <taxon>Pseudomonadati</taxon>
        <taxon>Pseudomonadota</taxon>
        <taxon>Alphaproteobacteria</taxon>
        <taxon>Hyphomicrobiales</taxon>
        <taxon>Salinarimonadaceae</taxon>
        <taxon>Salinarimonas</taxon>
    </lineage>
</organism>
<dbReference type="EMBL" id="VUOA01000009">
    <property type="protein sequence ID" value="KAA2241133.1"/>
    <property type="molecule type" value="Genomic_DNA"/>
</dbReference>
<feature type="domain" description="Response regulatory" evidence="2">
    <location>
        <begin position="11"/>
        <end position="121"/>
    </location>
</feature>
<evidence type="ECO:0000313" key="3">
    <source>
        <dbReference type="EMBL" id="KAA2241133.1"/>
    </source>
</evidence>
<gene>
    <name evidence="3" type="ORF">F0L46_04870</name>
</gene>
<accession>A0A5B2VNA3</accession>
<dbReference type="PROSITE" id="PS50110">
    <property type="entry name" value="RESPONSE_REGULATORY"/>
    <property type="match status" value="1"/>
</dbReference>
<protein>
    <submittedName>
        <fullName evidence="3">Response regulator</fullName>
    </submittedName>
</protein>
<dbReference type="SMART" id="SM00448">
    <property type="entry name" value="REC"/>
    <property type="match status" value="1"/>
</dbReference>
<dbReference type="GO" id="GO:0000160">
    <property type="term" value="P:phosphorelay signal transduction system"/>
    <property type="evidence" value="ECO:0007669"/>
    <property type="project" value="InterPro"/>
</dbReference>
<reference evidence="3 4" key="1">
    <citation type="submission" date="2019-09" db="EMBL/GenBank/DDBJ databases">
        <title>Salinarimonas rosea gen. nov., sp. nov., a new member of the a-2 subgroup of the Proteobacteria.</title>
        <authorList>
            <person name="Liu J."/>
        </authorList>
    </citation>
    <scope>NUCLEOTIDE SEQUENCE [LARGE SCALE GENOMIC DNA]</scope>
    <source>
        <strain evidence="3 4">BN140002</strain>
    </source>
</reference>
<sequence>MSNPNLGDSCLVLLAEDNLMVGITLEEDLTNVGYTVAGPFASCSAATAWLKTSTPNIAILDVKLSDGPCIELAHELKKRGVPFIVYSGADSTHRAPEFAQATWIAKPCHHHLILDAVSALRPEPRQRRG</sequence>
<reference evidence="3 4" key="2">
    <citation type="submission" date="2019-09" db="EMBL/GenBank/DDBJ databases">
        <authorList>
            <person name="Jin C."/>
        </authorList>
    </citation>
    <scope>NUCLEOTIDE SEQUENCE [LARGE SCALE GENOMIC DNA]</scope>
    <source>
        <strain evidence="3 4">BN140002</strain>
    </source>
</reference>
<dbReference type="AlphaFoldDB" id="A0A5B2VNA3"/>
<dbReference type="Pfam" id="PF00072">
    <property type="entry name" value="Response_reg"/>
    <property type="match status" value="1"/>
</dbReference>
<keyword evidence="4" id="KW-1185">Reference proteome</keyword>
<keyword evidence="1" id="KW-0597">Phosphoprotein</keyword>
<proteinExistence type="predicted"/>
<comment type="caution">
    <text evidence="3">The sequence shown here is derived from an EMBL/GenBank/DDBJ whole genome shotgun (WGS) entry which is preliminary data.</text>
</comment>
<evidence type="ECO:0000259" key="2">
    <source>
        <dbReference type="PROSITE" id="PS50110"/>
    </source>
</evidence>
<dbReference type="OrthoDB" id="8018153at2"/>
<dbReference type="SUPFAM" id="SSF52172">
    <property type="entry name" value="CheY-like"/>
    <property type="match status" value="1"/>
</dbReference>
<dbReference type="Gene3D" id="3.40.50.2300">
    <property type="match status" value="1"/>
</dbReference>
<evidence type="ECO:0000313" key="4">
    <source>
        <dbReference type="Proteomes" id="UP000323142"/>
    </source>
</evidence>
<dbReference type="InterPro" id="IPR001789">
    <property type="entry name" value="Sig_transdc_resp-reg_receiver"/>
</dbReference>
<evidence type="ECO:0000256" key="1">
    <source>
        <dbReference type="PROSITE-ProRule" id="PRU00169"/>
    </source>
</evidence>
<name>A0A5B2VNA3_9HYPH</name>
<dbReference type="Proteomes" id="UP000323142">
    <property type="component" value="Unassembled WGS sequence"/>
</dbReference>